<organism evidence="2 3">
    <name type="scientific">Romboutsia ilealis</name>
    <dbReference type="NCBI Taxonomy" id="1115758"/>
    <lineage>
        <taxon>Bacteria</taxon>
        <taxon>Bacillati</taxon>
        <taxon>Bacillota</taxon>
        <taxon>Clostridia</taxon>
        <taxon>Peptostreptococcales</taxon>
        <taxon>Peptostreptococcaceae</taxon>
        <taxon>Romboutsia</taxon>
    </lineage>
</organism>
<dbReference type="KEGG" id="ril:CRIB_1643"/>
<evidence type="ECO:0000313" key="3">
    <source>
        <dbReference type="Proteomes" id="UP000245622"/>
    </source>
</evidence>
<gene>
    <name evidence="2" type="ORF">CRIB_1643</name>
</gene>
<proteinExistence type="predicted"/>
<sequence>MSVTEGKNPTSLRMKFDLGKDEITNKTKVKSKTYSNIKPEATSQAIYDVATALEGLQEFPVLEVVKIENTTLA</sequence>
<dbReference type="EMBL" id="LN555523">
    <property type="protein sequence ID" value="CED94250.1"/>
    <property type="molecule type" value="Genomic_DNA"/>
</dbReference>
<keyword evidence="3" id="KW-1185">Reference proteome</keyword>
<dbReference type="Pfam" id="PF07872">
    <property type="entry name" value="DUF1659"/>
    <property type="match status" value="1"/>
</dbReference>
<dbReference type="GeneID" id="82205674"/>
<evidence type="ECO:0000259" key="1">
    <source>
        <dbReference type="Pfam" id="PF07872"/>
    </source>
</evidence>
<dbReference type="InterPro" id="IPR012454">
    <property type="entry name" value="DUF1659"/>
</dbReference>
<feature type="domain" description="DUF1659" evidence="1">
    <location>
        <begin position="5"/>
        <end position="72"/>
    </location>
</feature>
<accession>A0A1V1I214</accession>
<name>A0A1V1I214_9FIRM</name>
<dbReference type="AlphaFoldDB" id="A0A1V1I214"/>
<dbReference type="RefSeq" id="WP_180701786.1">
    <property type="nucleotide sequence ID" value="NZ_LN555523.1"/>
</dbReference>
<reference evidence="2 3" key="1">
    <citation type="submission" date="2014-04" db="EMBL/GenBank/DDBJ databases">
        <authorList>
            <person name="Hornung B.V."/>
        </authorList>
    </citation>
    <scope>NUCLEOTIDE SEQUENCE [LARGE SCALE GENOMIC DNA]</scope>
    <source>
        <strain evidence="2 3">CRIB</strain>
    </source>
</reference>
<evidence type="ECO:0000313" key="2">
    <source>
        <dbReference type="EMBL" id="CED94250.1"/>
    </source>
</evidence>
<dbReference type="Proteomes" id="UP000245622">
    <property type="component" value="Chromosome 1"/>
</dbReference>
<protein>
    <recommendedName>
        <fullName evidence="1">DUF1659 domain-containing protein</fullName>
    </recommendedName>
</protein>